<gene>
    <name evidence="2" type="ORF">Bhyg_13677</name>
</gene>
<organism evidence="2 3">
    <name type="scientific">Pseudolycoriella hygida</name>
    <dbReference type="NCBI Taxonomy" id="35572"/>
    <lineage>
        <taxon>Eukaryota</taxon>
        <taxon>Metazoa</taxon>
        <taxon>Ecdysozoa</taxon>
        <taxon>Arthropoda</taxon>
        <taxon>Hexapoda</taxon>
        <taxon>Insecta</taxon>
        <taxon>Pterygota</taxon>
        <taxon>Neoptera</taxon>
        <taxon>Endopterygota</taxon>
        <taxon>Diptera</taxon>
        <taxon>Nematocera</taxon>
        <taxon>Sciaroidea</taxon>
        <taxon>Sciaridae</taxon>
        <taxon>Pseudolycoriella</taxon>
    </lineage>
</organism>
<reference evidence="2" key="1">
    <citation type="submission" date="2022-07" db="EMBL/GenBank/DDBJ databases">
        <authorList>
            <person name="Trinca V."/>
            <person name="Uliana J.V.C."/>
            <person name="Torres T.T."/>
            <person name="Ward R.J."/>
            <person name="Monesi N."/>
        </authorList>
    </citation>
    <scope>NUCLEOTIDE SEQUENCE</scope>
    <source>
        <strain evidence="2">HSMRA1968</strain>
        <tissue evidence="2">Whole embryos</tissue>
    </source>
</reference>
<evidence type="ECO:0000256" key="1">
    <source>
        <dbReference type="SAM" id="MobiDB-lite"/>
    </source>
</evidence>
<comment type="caution">
    <text evidence="2">The sequence shown here is derived from an EMBL/GenBank/DDBJ whole genome shotgun (WGS) entry which is preliminary data.</text>
</comment>
<dbReference type="EMBL" id="WJQU01000004">
    <property type="protein sequence ID" value="KAJ6635094.1"/>
    <property type="molecule type" value="Genomic_DNA"/>
</dbReference>
<evidence type="ECO:0000313" key="3">
    <source>
        <dbReference type="Proteomes" id="UP001151699"/>
    </source>
</evidence>
<proteinExistence type="predicted"/>
<feature type="region of interest" description="Disordered" evidence="1">
    <location>
        <begin position="1"/>
        <end position="28"/>
    </location>
</feature>
<dbReference type="OrthoDB" id="6356850at2759"/>
<keyword evidence="3" id="KW-1185">Reference proteome</keyword>
<accession>A0A9Q0MP26</accession>
<name>A0A9Q0MP26_9DIPT</name>
<dbReference type="Proteomes" id="UP001151699">
    <property type="component" value="Chromosome C"/>
</dbReference>
<dbReference type="AlphaFoldDB" id="A0A9Q0MP26"/>
<sequence>MPPKRNVVSDDENVPAKIWKSNPPGREQKELNGLFEKGSIDGTDTPAKIRSRYHAFRTENTPSGRIVELDGSDGDYPFEPPWESPTQDSDSQIEIRNYPHMVWTNTNHEKQIDMVCVAIPMVAGSRGIRFTILEDGLQLSVEFVWPDAFLTPNDLFCNVTEDDEGTAISMSHPKIYACRNLLAESGLTEKSKPTASFVVKLPLKVQRELGTYDEQGVTVGETKVAMLEFTAYQKKAVIRYADDSIKF</sequence>
<evidence type="ECO:0000313" key="2">
    <source>
        <dbReference type="EMBL" id="KAJ6635094.1"/>
    </source>
</evidence>
<protein>
    <submittedName>
        <fullName evidence="2">Uncharacterized protein</fullName>
    </submittedName>
</protein>